<gene>
    <name evidence="2" type="ORF">GPA21_10605</name>
</gene>
<evidence type="ECO:0000313" key="2">
    <source>
        <dbReference type="EMBL" id="NMG03418.1"/>
    </source>
</evidence>
<dbReference type="Pfam" id="PF13649">
    <property type="entry name" value="Methyltransf_25"/>
    <property type="match status" value="1"/>
</dbReference>
<evidence type="ECO:0000313" key="3">
    <source>
        <dbReference type="Proteomes" id="UP000599523"/>
    </source>
</evidence>
<dbReference type="GO" id="GO:0008168">
    <property type="term" value="F:methyltransferase activity"/>
    <property type="evidence" value="ECO:0007669"/>
    <property type="project" value="UniProtKB-KW"/>
</dbReference>
<dbReference type="Gene3D" id="3.40.50.150">
    <property type="entry name" value="Vaccinia Virus protein VP39"/>
    <property type="match status" value="1"/>
</dbReference>
<organism evidence="2 3">
    <name type="scientific">Azoarcus taiwanensis</name>
    <dbReference type="NCBI Taxonomy" id="666964"/>
    <lineage>
        <taxon>Bacteria</taxon>
        <taxon>Pseudomonadati</taxon>
        <taxon>Pseudomonadota</taxon>
        <taxon>Betaproteobacteria</taxon>
        <taxon>Rhodocyclales</taxon>
        <taxon>Zoogloeaceae</taxon>
        <taxon>Azoarcus</taxon>
    </lineage>
</organism>
<accession>A0A972F7R3</accession>
<dbReference type="EMBL" id="WTVM01000055">
    <property type="protein sequence ID" value="NMG03418.1"/>
    <property type="molecule type" value="Genomic_DNA"/>
</dbReference>
<keyword evidence="2" id="KW-0808">Transferase</keyword>
<comment type="caution">
    <text evidence="2">The sequence shown here is derived from an EMBL/GenBank/DDBJ whole genome shotgun (WGS) entry which is preliminary data.</text>
</comment>
<dbReference type="GO" id="GO:0032259">
    <property type="term" value="P:methylation"/>
    <property type="evidence" value="ECO:0007669"/>
    <property type="project" value="UniProtKB-KW"/>
</dbReference>
<dbReference type="Proteomes" id="UP000599523">
    <property type="component" value="Unassembled WGS sequence"/>
</dbReference>
<dbReference type="InterPro" id="IPR029063">
    <property type="entry name" value="SAM-dependent_MTases_sf"/>
</dbReference>
<feature type="domain" description="Methyltransferase" evidence="1">
    <location>
        <begin position="21"/>
        <end position="105"/>
    </location>
</feature>
<dbReference type="AlphaFoldDB" id="A0A972F7R3"/>
<keyword evidence="3" id="KW-1185">Reference proteome</keyword>
<dbReference type="InterPro" id="IPR041698">
    <property type="entry name" value="Methyltransf_25"/>
</dbReference>
<sequence length="177" mass="19489">MGQPSRWVQRFGALIPQGGRVLDFACGNGRHARWLAARGLRVDATDRDEAALATLAGVAGLTTVHADLEAGEWPFGRDSHDALVVTNYLFRPRFDLMLSVLREGGVLIYETFMVGNERYGRPRSPDFLLQPGELLARLADDFTVVAFEQGEVGDPPHAVVQRLCAIRGRDRYGGLPD</sequence>
<dbReference type="SUPFAM" id="SSF53335">
    <property type="entry name" value="S-adenosyl-L-methionine-dependent methyltransferases"/>
    <property type="match status" value="1"/>
</dbReference>
<evidence type="ECO:0000259" key="1">
    <source>
        <dbReference type="Pfam" id="PF13649"/>
    </source>
</evidence>
<proteinExistence type="predicted"/>
<protein>
    <submittedName>
        <fullName evidence="2">Methyltransferase domain-containing protein</fullName>
    </submittedName>
</protein>
<dbReference type="CDD" id="cd02440">
    <property type="entry name" value="AdoMet_MTases"/>
    <property type="match status" value="1"/>
</dbReference>
<reference evidence="2" key="1">
    <citation type="submission" date="2019-12" db="EMBL/GenBank/DDBJ databases">
        <title>Comparative genomics gives insights into the taxonomy of the Azoarcus-Aromatoleum group and reveals separate origins of nif in the plant-associated Azoarcus and non-plant-associated Aromatoleum sub-groups.</title>
        <authorList>
            <person name="Lafos M."/>
            <person name="Maluk M."/>
            <person name="Batista M."/>
            <person name="Junghare M."/>
            <person name="Carmona M."/>
            <person name="Faoro H."/>
            <person name="Cruz L.M."/>
            <person name="Battistoni F."/>
            <person name="De Souza E."/>
            <person name="Pedrosa F."/>
            <person name="Chen W.-M."/>
            <person name="Poole P.S."/>
            <person name="Dixon R.A."/>
            <person name="James E.K."/>
        </authorList>
    </citation>
    <scope>NUCLEOTIDE SEQUENCE</scope>
    <source>
        <strain evidence="2">NSC3</strain>
    </source>
</reference>
<keyword evidence="2" id="KW-0489">Methyltransferase</keyword>
<name>A0A972F7R3_9RHOO</name>